<evidence type="ECO:0008006" key="2">
    <source>
        <dbReference type="Google" id="ProtNLM"/>
    </source>
</evidence>
<sequence>MKIIIFLAGVGVGFVIGSKAGRGAYENMRRKWEGFSGSDPVQQVKGEVRDFAGKASDKLGDKVSEVVGKASDKLDEVTGKNGDTTPTEA</sequence>
<gene>
    <name evidence="1" type="ORF">AAME72_06260</name>
</gene>
<organism evidence="1">
    <name type="scientific">Leifsonia sp. NPDC080035</name>
    <dbReference type="NCBI Taxonomy" id="3143936"/>
    <lineage>
        <taxon>Bacteria</taxon>
        <taxon>Bacillati</taxon>
        <taxon>Actinomycetota</taxon>
        <taxon>Actinomycetes</taxon>
        <taxon>Micrococcales</taxon>
        <taxon>Microbacteriaceae</taxon>
        <taxon>Leifsonia</taxon>
    </lineage>
</organism>
<dbReference type="RefSeq" id="WP_348789379.1">
    <property type="nucleotide sequence ID" value="NZ_CP157390.1"/>
</dbReference>
<reference evidence="1" key="1">
    <citation type="submission" date="2024-05" db="EMBL/GenBank/DDBJ databases">
        <title>The Natural Products Discovery Center: Release of the First 8490 Sequenced Strains for Exploring Actinobacteria Biosynthetic Diversity.</title>
        <authorList>
            <person name="Kalkreuter E."/>
            <person name="Kautsar S.A."/>
            <person name="Yang D."/>
            <person name="Bader C.D."/>
            <person name="Teijaro C.N."/>
            <person name="Fluegel L."/>
            <person name="Davis C.M."/>
            <person name="Simpson J.R."/>
            <person name="Lauterbach L."/>
            <person name="Steele A.D."/>
            <person name="Gui C."/>
            <person name="Meng S."/>
            <person name="Li G."/>
            <person name="Viehrig K."/>
            <person name="Ye F."/>
            <person name="Su P."/>
            <person name="Kiefer A.F."/>
            <person name="Nichols A."/>
            <person name="Cepeda A.J."/>
            <person name="Yan W."/>
            <person name="Fan B."/>
            <person name="Jiang Y."/>
            <person name="Adhikari A."/>
            <person name="Zheng C.-J."/>
            <person name="Schuster L."/>
            <person name="Cowan T.M."/>
            <person name="Smanski M.J."/>
            <person name="Chevrette M.G."/>
            <person name="de Carvalho L.P.S."/>
            <person name="Shen B."/>
        </authorList>
    </citation>
    <scope>NUCLEOTIDE SEQUENCE</scope>
    <source>
        <strain evidence="1">NPDC080035</strain>
    </source>
</reference>
<dbReference type="AlphaFoldDB" id="A0AAU7GGB6"/>
<accession>A0AAU7GGB6</accession>
<name>A0AAU7GGB6_9MICO</name>
<dbReference type="EMBL" id="CP157390">
    <property type="protein sequence ID" value="XBM49461.1"/>
    <property type="molecule type" value="Genomic_DNA"/>
</dbReference>
<proteinExistence type="predicted"/>
<protein>
    <recommendedName>
        <fullName evidence="2">YtxH domain-containing protein</fullName>
    </recommendedName>
</protein>
<evidence type="ECO:0000313" key="1">
    <source>
        <dbReference type="EMBL" id="XBM49461.1"/>
    </source>
</evidence>